<keyword evidence="1" id="KW-0472">Membrane</keyword>
<feature type="transmembrane region" description="Helical" evidence="1">
    <location>
        <begin position="12"/>
        <end position="28"/>
    </location>
</feature>
<dbReference type="KEGG" id="ant:Arnit_0868"/>
<dbReference type="Proteomes" id="UP000000939">
    <property type="component" value="Chromosome"/>
</dbReference>
<organism evidence="2 3">
    <name type="scientific">Arcobacter nitrofigilis (strain ATCC 33309 / DSM 7299 / CCUG 15893 / LMG 7604 / NCTC 12251 / CI)</name>
    <name type="common">Campylobacter nitrofigilis</name>
    <dbReference type="NCBI Taxonomy" id="572480"/>
    <lineage>
        <taxon>Bacteria</taxon>
        <taxon>Pseudomonadati</taxon>
        <taxon>Campylobacterota</taxon>
        <taxon>Epsilonproteobacteria</taxon>
        <taxon>Campylobacterales</taxon>
        <taxon>Arcobacteraceae</taxon>
        <taxon>Arcobacter</taxon>
    </lineage>
</organism>
<evidence type="ECO:0000313" key="2">
    <source>
        <dbReference type="EMBL" id="ADG92532.1"/>
    </source>
</evidence>
<dbReference type="RefSeq" id="WP_013134677.1">
    <property type="nucleotide sequence ID" value="NC_014166.1"/>
</dbReference>
<evidence type="ECO:0000256" key="1">
    <source>
        <dbReference type="SAM" id="Phobius"/>
    </source>
</evidence>
<dbReference type="OrthoDB" id="9874962at2"/>
<keyword evidence="1" id="KW-1133">Transmembrane helix</keyword>
<name>D5V2V0_ARCNC</name>
<proteinExistence type="predicted"/>
<dbReference type="HOGENOM" id="CLU_2420611_0_0_7"/>
<accession>D5V2V0</accession>
<dbReference type="STRING" id="572480.Arnit_0868"/>
<dbReference type="AlphaFoldDB" id="D5V2V0"/>
<keyword evidence="1" id="KW-0812">Transmembrane</keyword>
<keyword evidence="3" id="KW-1185">Reference proteome</keyword>
<sequence length="94" mass="10862" precursor="true">MGKTSNKSSKYIMVAIVLIVVLLGYFFIPSSLNTYSNTYKLKSSGVSSDPIKLQFRSGFQHDHYKPSKKTTFMQKRMEENEEGKKPIFWKKSDN</sequence>
<evidence type="ECO:0000313" key="3">
    <source>
        <dbReference type="Proteomes" id="UP000000939"/>
    </source>
</evidence>
<reference evidence="2 3" key="1">
    <citation type="journal article" date="2010" name="Stand. Genomic Sci.">
        <title>Complete genome sequence of Arcobacter nitrofigilis type strain (CI).</title>
        <authorList>
            <person name="Pati A."/>
            <person name="Gronow S."/>
            <person name="Lapidus A."/>
            <person name="Copeland A."/>
            <person name="Glavina Del Rio T."/>
            <person name="Nolan M."/>
            <person name="Lucas S."/>
            <person name="Tice H."/>
            <person name="Cheng J.F."/>
            <person name="Han C."/>
            <person name="Chertkov O."/>
            <person name="Bruce D."/>
            <person name="Tapia R."/>
            <person name="Goodwin L."/>
            <person name="Pitluck S."/>
            <person name="Liolios K."/>
            <person name="Ivanova N."/>
            <person name="Mavromatis K."/>
            <person name="Chen A."/>
            <person name="Palaniappan K."/>
            <person name="Land M."/>
            <person name="Hauser L."/>
            <person name="Chang Y.J."/>
            <person name="Jeffries C.D."/>
            <person name="Detter J.C."/>
            <person name="Rohde M."/>
            <person name="Goker M."/>
            <person name="Bristow J."/>
            <person name="Eisen J.A."/>
            <person name="Markowitz V."/>
            <person name="Hugenholtz P."/>
            <person name="Klenk H.P."/>
            <person name="Kyrpides N.C."/>
        </authorList>
    </citation>
    <scope>NUCLEOTIDE SEQUENCE [LARGE SCALE GENOMIC DNA]</scope>
    <source>
        <strain evidence="3">ATCC 33309 / DSM 7299 / CCUG 15893 / LMG 7604 / NCTC 12251 / CI</strain>
    </source>
</reference>
<protein>
    <submittedName>
        <fullName evidence="2">Uncharacterized protein</fullName>
    </submittedName>
</protein>
<dbReference type="EMBL" id="CP001999">
    <property type="protein sequence ID" value="ADG92532.1"/>
    <property type="molecule type" value="Genomic_DNA"/>
</dbReference>
<gene>
    <name evidence="2" type="ordered locus">Arnit_0868</name>
</gene>